<comment type="similarity">
    <text evidence="5">Belongs to the TAF13 family.</text>
</comment>
<dbReference type="PANTHER" id="PTHR11380:SF5">
    <property type="entry name" value="TRANSCRIPTION INITIATION FACTOR TFIID SUBUNIT 13"/>
    <property type="match status" value="1"/>
</dbReference>
<dbReference type="eggNOG" id="KOG3901">
    <property type="taxonomic scope" value="Eukaryota"/>
</dbReference>
<keyword evidence="4" id="KW-0539">Nucleus</keyword>
<sequence length="100" mass="11744">MMYGFGDAAAPLPQSVSLMEDLVVDYLQRASEVAEERQRHVRRSSAEGARVKERDLLFAIRKDSRRLQRAQELLEVFDEQREARKTYAKDHEEYAKEESR</sequence>
<dbReference type="PaxDb" id="2903-EOD10337"/>
<accession>A0A0D3IGF2</accession>
<dbReference type="Pfam" id="PF02269">
    <property type="entry name" value="TFIID-18kDa"/>
    <property type="match status" value="1"/>
</dbReference>
<dbReference type="SUPFAM" id="SSF47113">
    <property type="entry name" value="Histone-fold"/>
    <property type="match status" value="1"/>
</dbReference>
<name>A0A0D3IGF2_EMIH1</name>
<dbReference type="Proteomes" id="UP000013827">
    <property type="component" value="Unassembled WGS sequence"/>
</dbReference>
<keyword evidence="8" id="KW-1185">Reference proteome</keyword>
<dbReference type="OMA" id="CERAMNV"/>
<evidence type="ECO:0000256" key="2">
    <source>
        <dbReference type="ARBA" id="ARBA00023015"/>
    </source>
</evidence>
<dbReference type="GeneID" id="17256488"/>
<dbReference type="GO" id="GO:0051123">
    <property type="term" value="P:RNA polymerase II preinitiation complex assembly"/>
    <property type="evidence" value="ECO:0007669"/>
    <property type="project" value="TreeGrafter"/>
</dbReference>
<dbReference type="Gene3D" id="1.10.20.10">
    <property type="entry name" value="Histone, subunit A"/>
    <property type="match status" value="1"/>
</dbReference>
<evidence type="ECO:0000256" key="6">
    <source>
        <dbReference type="ARBA" id="ARBA00040136"/>
    </source>
</evidence>
<dbReference type="PANTHER" id="PTHR11380">
    <property type="entry name" value="TRANSCRIPTION INITIATION FACTOR TFIID/SUPT3-RELATED"/>
    <property type="match status" value="1"/>
</dbReference>
<dbReference type="InterPro" id="IPR009072">
    <property type="entry name" value="Histone-fold"/>
</dbReference>
<evidence type="ECO:0000313" key="8">
    <source>
        <dbReference type="Proteomes" id="UP000013827"/>
    </source>
</evidence>
<reference evidence="7" key="2">
    <citation type="submission" date="2024-10" db="UniProtKB">
        <authorList>
            <consortium name="EnsemblProtists"/>
        </authorList>
    </citation>
    <scope>IDENTIFICATION</scope>
</reference>
<organism evidence="7 8">
    <name type="scientific">Emiliania huxleyi (strain CCMP1516)</name>
    <dbReference type="NCBI Taxonomy" id="280463"/>
    <lineage>
        <taxon>Eukaryota</taxon>
        <taxon>Haptista</taxon>
        <taxon>Haptophyta</taxon>
        <taxon>Prymnesiophyceae</taxon>
        <taxon>Isochrysidales</taxon>
        <taxon>Noelaerhabdaceae</taxon>
        <taxon>Emiliania</taxon>
    </lineage>
</organism>
<keyword evidence="2" id="KW-0805">Transcription regulation</keyword>
<evidence type="ECO:0000256" key="3">
    <source>
        <dbReference type="ARBA" id="ARBA00023163"/>
    </source>
</evidence>
<dbReference type="EnsemblProtists" id="EOD10337">
    <property type="protein sequence ID" value="EOD10337"/>
    <property type="gene ID" value="EMIHUDRAFT_248440"/>
</dbReference>
<dbReference type="InterPro" id="IPR003195">
    <property type="entry name" value="TFIID_TAF13"/>
</dbReference>
<dbReference type="GO" id="GO:0046982">
    <property type="term" value="F:protein heterodimerization activity"/>
    <property type="evidence" value="ECO:0007669"/>
    <property type="project" value="InterPro"/>
</dbReference>
<keyword evidence="3" id="KW-0804">Transcription</keyword>
<reference evidence="8" key="1">
    <citation type="journal article" date="2013" name="Nature">
        <title>Pan genome of the phytoplankton Emiliania underpins its global distribution.</title>
        <authorList>
            <person name="Read B.A."/>
            <person name="Kegel J."/>
            <person name="Klute M.J."/>
            <person name="Kuo A."/>
            <person name="Lefebvre S.C."/>
            <person name="Maumus F."/>
            <person name="Mayer C."/>
            <person name="Miller J."/>
            <person name="Monier A."/>
            <person name="Salamov A."/>
            <person name="Young J."/>
            <person name="Aguilar M."/>
            <person name="Claverie J.M."/>
            <person name="Frickenhaus S."/>
            <person name="Gonzalez K."/>
            <person name="Herman E.K."/>
            <person name="Lin Y.C."/>
            <person name="Napier J."/>
            <person name="Ogata H."/>
            <person name="Sarno A.F."/>
            <person name="Shmutz J."/>
            <person name="Schroeder D."/>
            <person name="de Vargas C."/>
            <person name="Verret F."/>
            <person name="von Dassow P."/>
            <person name="Valentin K."/>
            <person name="Van de Peer Y."/>
            <person name="Wheeler G."/>
            <person name="Dacks J.B."/>
            <person name="Delwiche C.F."/>
            <person name="Dyhrman S.T."/>
            <person name="Glockner G."/>
            <person name="John U."/>
            <person name="Richards T."/>
            <person name="Worden A.Z."/>
            <person name="Zhang X."/>
            <person name="Grigoriev I.V."/>
            <person name="Allen A.E."/>
            <person name="Bidle K."/>
            <person name="Borodovsky M."/>
            <person name="Bowler C."/>
            <person name="Brownlee C."/>
            <person name="Cock J.M."/>
            <person name="Elias M."/>
            <person name="Gladyshev V.N."/>
            <person name="Groth M."/>
            <person name="Guda C."/>
            <person name="Hadaegh A."/>
            <person name="Iglesias-Rodriguez M.D."/>
            <person name="Jenkins J."/>
            <person name="Jones B.M."/>
            <person name="Lawson T."/>
            <person name="Leese F."/>
            <person name="Lindquist E."/>
            <person name="Lobanov A."/>
            <person name="Lomsadze A."/>
            <person name="Malik S.B."/>
            <person name="Marsh M.E."/>
            <person name="Mackinder L."/>
            <person name="Mock T."/>
            <person name="Mueller-Roeber B."/>
            <person name="Pagarete A."/>
            <person name="Parker M."/>
            <person name="Probert I."/>
            <person name="Quesneville H."/>
            <person name="Raines C."/>
            <person name="Rensing S.A."/>
            <person name="Riano-Pachon D.M."/>
            <person name="Richier S."/>
            <person name="Rokitta S."/>
            <person name="Shiraiwa Y."/>
            <person name="Soanes D.M."/>
            <person name="van der Giezen M."/>
            <person name="Wahlund T.M."/>
            <person name="Williams B."/>
            <person name="Wilson W."/>
            <person name="Wolfe G."/>
            <person name="Wurch L.L."/>
        </authorList>
    </citation>
    <scope>NUCLEOTIDE SEQUENCE</scope>
</reference>
<dbReference type="AlphaFoldDB" id="A0A0D3IGF2"/>
<dbReference type="KEGG" id="ehx:EMIHUDRAFT_248440"/>
<evidence type="ECO:0000256" key="4">
    <source>
        <dbReference type="ARBA" id="ARBA00023242"/>
    </source>
</evidence>
<dbReference type="STRING" id="2903.R1BLA3"/>
<protein>
    <recommendedName>
        <fullName evidence="6">Transcription initiation factor TFIID subunit 13</fullName>
    </recommendedName>
</protein>
<evidence type="ECO:0000256" key="1">
    <source>
        <dbReference type="ARBA" id="ARBA00004123"/>
    </source>
</evidence>
<evidence type="ECO:0000256" key="5">
    <source>
        <dbReference type="ARBA" id="ARBA00038392"/>
    </source>
</evidence>
<dbReference type="RefSeq" id="XP_005762766.1">
    <property type="nucleotide sequence ID" value="XM_005762709.1"/>
</dbReference>
<evidence type="ECO:0000313" key="7">
    <source>
        <dbReference type="EnsemblProtists" id="EOD10337"/>
    </source>
</evidence>
<comment type="subcellular location">
    <subcellularLocation>
        <location evidence="1">Nucleus</location>
    </subcellularLocation>
</comment>
<dbReference type="GO" id="GO:0005669">
    <property type="term" value="C:transcription factor TFIID complex"/>
    <property type="evidence" value="ECO:0007669"/>
    <property type="project" value="TreeGrafter"/>
</dbReference>
<dbReference type="HOGENOM" id="CLU_076665_4_1_1"/>
<proteinExistence type="inferred from homology"/>